<name>A0A5D9CFG1_9SPHN</name>
<feature type="transmembrane region" description="Helical" evidence="1">
    <location>
        <begin position="203"/>
        <end position="236"/>
    </location>
</feature>
<keyword evidence="1" id="KW-0812">Transmembrane</keyword>
<reference evidence="2 3" key="1">
    <citation type="submission" date="2019-08" db="EMBL/GenBank/DDBJ databases">
        <authorList>
            <person name="Wang G."/>
            <person name="Xu Z."/>
        </authorList>
    </citation>
    <scope>NUCLEOTIDE SEQUENCE [LARGE SCALE GENOMIC DNA]</scope>
    <source>
        <strain evidence="2 3">ZX</strain>
    </source>
</reference>
<feature type="transmembrane region" description="Helical" evidence="1">
    <location>
        <begin position="12"/>
        <end position="32"/>
    </location>
</feature>
<feature type="transmembrane region" description="Helical" evidence="1">
    <location>
        <begin position="148"/>
        <end position="167"/>
    </location>
</feature>
<evidence type="ECO:0000313" key="3">
    <source>
        <dbReference type="Proteomes" id="UP000322077"/>
    </source>
</evidence>
<dbReference type="Proteomes" id="UP000322077">
    <property type="component" value="Unassembled WGS sequence"/>
</dbReference>
<evidence type="ECO:0000256" key="1">
    <source>
        <dbReference type="SAM" id="Phobius"/>
    </source>
</evidence>
<keyword evidence="1" id="KW-1133">Transmembrane helix</keyword>
<sequence length="505" mass="54696">MAAAADAKDGGGRVAAWLLHIACVLALCWPAIVNRQPFYFADTTSYVRAADSAVYLFSGKRIATAWTAHYARALDAPAPEAKPVATVRPVQAANGNDIAHGNVMAGRSPYFGLALWIAYVASAFWLFVLLQAGIAYGLIRQSLRLLGLARPAIVAGTVALLALLTGLPFFDALLMPDALTGFGILAFLLLATGRGRLARWERVLLVLLMAAAAVAHLTHILIFIGMAVLLGGIALIRRQRFAEIRPAIVAASIAVAVGMISVVATNMVVQRTFGKEPQLVPLLTARFFADGPGKAFVARGCDPKRFAICAFRDARPRDDSEFLWSTVPGRGVFRFASPEERRAMSAQDTAFAIAVLKAYPIAQTHAMVGNSLLQLVRFDIGINYGCGGISPCWPSIPEPEHARMMRSLSGQNGWPVDLIWTVQRAVVAVSVLGLLIWLATTPWRRGGPERDLALWLALFMVAMLVNAVLGGAVSEPQWRYQARIVWILPLFAWLALLLVRRARKG</sequence>
<evidence type="ECO:0000313" key="2">
    <source>
        <dbReference type="EMBL" id="TZG28871.1"/>
    </source>
</evidence>
<dbReference type="AlphaFoldDB" id="A0A5D9CFG1"/>
<keyword evidence="3" id="KW-1185">Reference proteome</keyword>
<gene>
    <name evidence="2" type="ORF">FYJ91_01635</name>
</gene>
<feature type="transmembrane region" description="Helical" evidence="1">
    <location>
        <begin position="480"/>
        <end position="499"/>
    </location>
</feature>
<feature type="transmembrane region" description="Helical" evidence="1">
    <location>
        <begin position="350"/>
        <end position="368"/>
    </location>
</feature>
<keyword evidence="1" id="KW-0472">Membrane</keyword>
<feature type="transmembrane region" description="Helical" evidence="1">
    <location>
        <begin position="452"/>
        <end position="474"/>
    </location>
</feature>
<dbReference type="EMBL" id="VTOU01000001">
    <property type="protein sequence ID" value="TZG28871.1"/>
    <property type="molecule type" value="Genomic_DNA"/>
</dbReference>
<protein>
    <submittedName>
        <fullName evidence="2">Uncharacterized protein</fullName>
    </submittedName>
</protein>
<accession>A0A5D9CFG1</accession>
<organism evidence="2 3">
    <name type="scientific">Sphingomonas montanisoli</name>
    <dbReference type="NCBI Taxonomy" id="2606412"/>
    <lineage>
        <taxon>Bacteria</taxon>
        <taxon>Pseudomonadati</taxon>
        <taxon>Pseudomonadota</taxon>
        <taxon>Alphaproteobacteria</taxon>
        <taxon>Sphingomonadales</taxon>
        <taxon>Sphingomonadaceae</taxon>
        <taxon>Sphingomonas</taxon>
    </lineage>
</organism>
<feature type="transmembrane region" description="Helical" evidence="1">
    <location>
        <begin position="113"/>
        <end position="136"/>
    </location>
</feature>
<feature type="transmembrane region" description="Helical" evidence="1">
    <location>
        <begin position="248"/>
        <end position="269"/>
    </location>
</feature>
<comment type="caution">
    <text evidence="2">The sequence shown here is derived from an EMBL/GenBank/DDBJ whole genome shotgun (WGS) entry which is preliminary data.</text>
</comment>
<feature type="transmembrane region" description="Helical" evidence="1">
    <location>
        <begin position="418"/>
        <end position="440"/>
    </location>
</feature>
<dbReference type="RefSeq" id="WP_149520537.1">
    <property type="nucleotide sequence ID" value="NZ_VTOU01000001.1"/>
</dbReference>
<feature type="transmembrane region" description="Helical" evidence="1">
    <location>
        <begin position="173"/>
        <end position="191"/>
    </location>
</feature>
<proteinExistence type="predicted"/>